<comment type="caution">
    <text evidence="7">The sequence shown here is derived from an EMBL/GenBank/DDBJ whole genome shotgun (WGS) entry which is preliminary data.</text>
</comment>
<evidence type="ECO:0000259" key="6">
    <source>
        <dbReference type="PROSITE" id="PS51352"/>
    </source>
</evidence>
<dbReference type="Pfam" id="PF01323">
    <property type="entry name" value="DSBA"/>
    <property type="match status" value="1"/>
</dbReference>
<evidence type="ECO:0000256" key="5">
    <source>
        <dbReference type="SAM" id="SignalP"/>
    </source>
</evidence>
<evidence type="ECO:0000256" key="3">
    <source>
        <dbReference type="ARBA" id="ARBA00023157"/>
    </source>
</evidence>
<dbReference type="GO" id="GO:0016491">
    <property type="term" value="F:oxidoreductase activity"/>
    <property type="evidence" value="ECO:0007669"/>
    <property type="project" value="UniProtKB-KW"/>
</dbReference>
<keyword evidence="4" id="KW-0676">Redox-active center</keyword>
<dbReference type="Gene3D" id="3.40.30.10">
    <property type="entry name" value="Glutaredoxin"/>
    <property type="match status" value="1"/>
</dbReference>
<dbReference type="Pfam" id="PF18312">
    <property type="entry name" value="ScsC_N"/>
    <property type="match status" value="1"/>
</dbReference>
<proteinExistence type="predicted"/>
<keyword evidence="8" id="KW-1185">Reference proteome</keyword>
<organism evidence="7 8">
    <name type="scientific">Chelatococcus asaccharovorans</name>
    <dbReference type="NCBI Taxonomy" id="28210"/>
    <lineage>
        <taxon>Bacteria</taxon>
        <taxon>Pseudomonadati</taxon>
        <taxon>Pseudomonadota</taxon>
        <taxon>Alphaproteobacteria</taxon>
        <taxon>Hyphomicrobiales</taxon>
        <taxon>Chelatococcaceae</taxon>
        <taxon>Chelatococcus</taxon>
    </lineage>
</organism>
<feature type="signal peptide" evidence="5">
    <location>
        <begin position="1"/>
        <end position="30"/>
    </location>
</feature>
<sequence length="261" mass="28363">MRFSFLPRAAAVAIVALLAAPSLMQTSAAAAELSATEKTAIEQVVRDYLLRNPEVLQEAMVELERRQQDNQRKAQEDAVAGEMTALYDAESNIVVGNPKGDVTLVEFFDYNCGYCKRALDDVAQLVKQDPNLRVILKDFPILRPESLDAALYARAAQHQLPGAKFFDYHTRLMGAKGLVGKEQAIAVAKEMGLDMARLQKDATSDARKAEIRETLALGDRLSLTGTPAFVLGKDVVFGAVGHAPLQQAIASVRQCGRTACS</sequence>
<evidence type="ECO:0000256" key="2">
    <source>
        <dbReference type="ARBA" id="ARBA00023002"/>
    </source>
</evidence>
<dbReference type="OrthoDB" id="9780147at2"/>
<dbReference type="RefSeq" id="WP_110374176.1">
    <property type="nucleotide sequence ID" value="NZ_JAHBRY010000001.1"/>
</dbReference>
<feature type="domain" description="Thioredoxin" evidence="6">
    <location>
        <begin position="72"/>
        <end position="254"/>
    </location>
</feature>
<name>A0A2V3UBK1_9HYPH</name>
<keyword evidence="1 5" id="KW-0732">Signal</keyword>
<dbReference type="Proteomes" id="UP000248021">
    <property type="component" value="Unassembled WGS sequence"/>
</dbReference>
<dbReference type="InterPro" id="IPR041205">
    <property type="entry name" value="ScsC_N"/>
</dbReference>
<evidence type="ECO:0000256" key="1">
    <source>
        <dbReference type="ARBA" id="ARBA00022729"/>
    </source>
</evidence>
<dbReference type="EMBL" id="QJJK01000003">
    <property type="protein sequence ID" value="PXW61894.1"/>
    <property type="molecule type" value="Genomic_DNA"/>
</dbReference>
<keyword evidence="3" id="KW-1015">Disulfide bond</keyword>
<gene>
    <name evidence="7" type="ORF">C7450_103415</name>
</gene>
<dbReference type="AlphaFoldDB" id="A0A2V3UBK1"/>
<dbReference type="InterPro" id="IPR013766">
    <property type="entry name" value="Thioredoxin_domain"/>
</dbReference>
<keyword evidence="2" id="KW-0560">Oxidoreductase</keyword>
<dbReference type="SUPFAM" id="SSF52833">
    <property type="entry name" value="Thioredoxin-like"/>
    <property type="match status" value="1"/>
</dbReference>
<evidence type="ECO:0000313" key="8">
    <source>
        <dbReference type="Proteomes" id="UP000248021"/>
    </source>
</evidence>
<evidence type="ECO:0000256" key="4">
    <source>
        <dbReference type="ARBA" id="ARBA00023284"/>
    </source>
</evidence>
<evidence type="ECO:0000313" key="7">
    <source>
        <dbReference type="EMBL" id="PXW61894.1"/>
    </source>
</evidence>
<dbReference type="PANTHER" id="PTHR13887">
    <property type="entry name" value="GLUTATHIONE S-TRANSFERASE KAPPA"/>
    <property type="match status" value="1"/>
</dbReference>
<dbReference type="CDD" id="cd03023">
    <property type="entry name" value="DsbA_Com1_like"/>
    <property type="match status" value="1"/>
</dbReference>
<feature type="chain" id="PRO_5016081514" evidence="5">
    <location>
        <begin position="31"/>
        <end position="261"/>
    </location>
</feature>
<dbReference type="GO" id="GO:0016853">
    <property type="term" value="F:isomerase activity"/>
    <property type="evidence" value="ECO:0007669"/>
    <property type="project" value="UniProtKB-KW"/>
</dbReference>
<protein>
    <submittedName>
        <fullName evidence="7">Protein-disulfide isomerase</fullName>
    </submittedName>
</protein>
<accession>A0A2V3UBK1</accession>
<dbReference type="InterPro" id="IPR036249">
    <property type="entry name" value="Thioredoxin-like_sf"/>
</dbReference>
<reference evidence="7 8" key="1">
    <citation type="submission" date="2018-05" db="EMBL/GenBank/DDBJ databases">
        <title>Genomic Encyclopedia of Type Strains, Phase IV (KMG-IV): sequencing the most valuable type-strain genomes for metagenomic binning, comparative biology and taxonomic classification.</title>
        <authorList>
            <person name="Goeker M."/>
        </authorList>
    </citation>
    <scope>NUCLEOTIDE SEQUENCE [LARGE SCALE GENOMIC DNA]</scope>
    <source>
        <strain evidence="7 8">DSM 6462</strain>
    </source>
</reference>
<dbReference type="PROSITE" id="PS51352">
    <property type="entry name" value="THIOREDOXIN_2"/>
    <property type="match status" value="1"/>
</dbReference>
<dbReference type="InterPro" id="IPR001853">
    <property type="entry name" value="DSBA-like_thioredoxin_dom"/>
</dbReference>
<keyword evidence="7" id="KW-0413">Isomerase</keyword>
<dbReference type="PANTHER" id="PTHR13887:SF14">
    <property type="entry name" value="DISULFIDE BOND FORMATION PROTEIN D"/>
    <property type="match status" value="1"/>
</dbReference>